<evidence type="ECO:0000256" key="2">
    <source>
        <dbReference type="SAM" id="MobiDB-lite"/>
    </source>
</evidence>
<evidence type="ECO:0000313" key="4">
    <source>
        <dbReference type="Proteomes" id="UP000622245"/>
    </source>
</evidence>
<sequence>MKALEAEVAELREQLATETERANELEAENTRVGGVVTQLEAERQRLLNQGETRPKTSTSSTTEPAYVTALVDALADGKPLNFGGATVPENVQRRLRAAGRLTNRPVEPSFGLSEGQRQELLATGKTTSPFTGTPQLGTGKPGEKPRAVSAEEHAKTPAKQQAPARDKQ</sequence>
<name>A0ABS1Y9Q2_9ACTN</name>
<feature type="compositionally biased region" description="Polar residues" evidence="2">
    <location>
        <begin position="124"/>
        <end position="136"/>
    </location>
</feature>
<dbReference type="RefSeq" id="WP_203146560.1">
    <property type="nucleotide sequence ID" value="NZ_JAEVHL010000002.1"/>
</dbReference>
<reference evidence="3 4" key="1">
    <citation type="submission" date="2021-01" db="EMBL/GenBank/DDBJ databases">
        <title>Draft genome sequence of Micromonospora sp. strain STR1s_6.</title>
        <authorList>
            <person name="Karlyshev A."/>
            <person name="Jawad R."/>
        </authorList>
    </citation>
    <scope>NUCLEOTIDE SEQUENCE [LARGE SCALE GENOMIC DNA]</scope>
    <source>
        <strain evidence="3 4">STR1S-6</strain>
    </source>
</reference>
<protein>
    <submittedName>
        <fullName evidence="3">Uncharacterized protein</fullName>
    </submittedName>
</protein>
<feature type="region of interest" description="Disordered" evidence="2">
    <location>
        <begin position="44"/>
        <end position="64"/>
    </location>
</feature>
<gene>
    <name evidence="3" type="ORF">JM949_00955</name>
</gene>
<feature type="coiled-coil region" evidence="1">
    <location>
        <begin position="1"/>
        <end position="28"/>
    </location>
</feature>
<accession>A0ABS1Y9Q2</accession>
<feature type="compositionally biased region" description="Polar residues" evidence="2">
    <location>
        <begin position="46"/>
        <end position="63"/>
    </location>
</feature>
<keyword evidence="4" id="KW-1185">Reference proteome</keyword>
<dbReference type="Proteomes" id="UP000622245">
    <property type="component" value="Unassembled WGS sequence"/>
</dbReference>
<keyword evidence="1" id="KW-0175">Coiled coil</keyword>
<evidence type="ECO:0000256" key="1">
    <source>
        <dbReference type="SAM" id="Coils"/>
    </source>
</evidence>
<proteinExistence type="predicted"/>
<organism evidence="3 4">
    <name type="scientific">Micromonospora tarensis</name>
    <dbReference type="NCBI Taxonomy" id="2806100"/>
    <lineage>
        <taxon>Bacteria</taxon>
        <taxon>Bacillati</taxon>
        <taxon>Actinomycetota</taxon>
        <taxon>Actinomycetes</taxon>
        <taxon>Micromonosporales</taxon>
        <taxon>Micromonosporaceae</taxon>
        <taxon>Micromonospora</taxon>
    </lineage>
</organism>
<comment type="caution">
    <text evidence="3">The sequence shown here is derived from an EMBL/GenBank/DDBJ whole genome shotgun (WGS) entry which is preliminary data.</text>
</comment>
<dbReference type="EMBL" id="JAEVHL010000002">
    <property type="protein sequence ID" value="MBM0274130.1"/>
    <property type="molecule type" value="Genomic_DNA"/>
</dbReference>
<feature type="region of interest" description="Disordered" evidence="2">
    <location>
        <begin position="98"/>
        <end position="168"/>
    </location>
</feature>
<evidence type="ECO:0000313" key="3">
    <source>
        <dbReference type="EMBL" id="MBM0274130.1"/>
    </source>
</evidence>
<feature type="compositionally biased region" description="Basic and acidic residues" evidence="2">
    <location>
        <begin position="141"/>
        <end position="155"/>
    </location>
</feature>